<accession>A0A6G9YFM5</accession>
<dbReference type="InterPro" id="IPR029058">
    <property type="entry name" value="AB_hydrolase_fold"/>
</dbReference>
<sequence length="626" mass="68825">MTVPMPTSAGSLSADARFDIGPQRYERMHRMSDLPIRMRDGVVLSADVFRPGDRSGPTATALPAVVNFTPYNKMFHRRIPYRLARLVGQWVGASDRRTFTGRDTLHALAGGALESLGVNPTLVKRGYAYVMVDVRGTGTSTGTWDFFSETEQRDYLEVLGWIREQPWCDGKLGLTGISYDAIAALITAGLRPDGLEAVFAIEAGENPIRELGLTGGVPTPGMIVWIAAINAAKWIPSLGGLIRTGMLRRYLRDRLSDPASWARRAIDIALIENHPDGFLNQAWDRRLARFTDITVPTWIHGGWHDVYNRSNFRMYDRIATAPGAKQVVVDDSYHLTPGSGFGVPGGPQRLDELQCAWFDRWLKGIRNGIDRYGPITLRRLGDGWISRDRYPDPLAQPRRLYLTAETSGSAPHSGRDGALRTEPPNTHERIPLPTRRAAIASNNTAILTMGIATLFGKRFGSDDRRAEVAAATFTTPPFDADTVVSGPMNLRLRAEVDGCDAFWSVVVTDVAPDGVSAAITRGALLSSLRAVDESACIRSGEHLLVAEHPCTAESVLPVRPGEPFDIDIDINVTEAVIRTGHRLRVAVSRNSFPRHMFGPALRRRISGQSILIDPDHPCHLTYLATA</sequence>
<protein>
    <submittedName>
        <fullName evidence="4">CocE/NonD family hydrolase</fullName>
    </submittedName>
</protein>
<dbReference type="Pfam" id="PF02129">
    <property type="entry name" value="Peptidase_S15"/>
    <property type="match status" value="1"/>
</dbReference>
<evidence type="ECO:0000259" key="3">
    <source>
        <dbReference type="SMART" id="SM00939"/>
    </source>
</evidence>
<dbReference type="NCBIfam" id="TIGR00976">
    <property type="entry name" value="CocE_NonD"/>
    <property type="match status" value="1"/>
</dbReference>
<dbReference type="PANTHER" id="PTHR43056">
    <property type="entry name" value="PEPTIDASE S9 PROLYL OLIGOPEPTIDASE"/>
    <property type="match status" value="1"/>
</dbReference>
<feature type="domain" description="Xaa-Pro dipeptidyl-peptidase C-terminal" evidence="3">
    <location>
        <begin position="355"/>
        <end position="621"/>
    </location>
</feature>
<dbReference type="KEGG" id="nah:F5544_20670"/>
<dbReference type="Pfam" id="PF08530">
    <property type="entry name" value="PepX_C"/>
    <property type="match status" value="1"/>
</dbReference>
<dbReference type="InterPro" id="IPR008979">
    <property type="entry name" value="Galactose-bd-like_sf"/>
</dbReference>
<keyword evidence="5" id="KW-1185">Reference proteome</keyword>
<reference evidence="4 5" key="1">
    <citation type="journal article" date="2019" name="ACS Chem. Biol.">
        <title>Identification and Mobilization of a Cryptic Antibiotic Biosynthesis Gene Locus from a Human-Pathogenic Nocardia Isolate.</title>
        <authorList>
            <person name="Herisse M."/>
            <person name="Ishida K."/>
            <person name="Porter J.L."/>
            <person name="Howden B."/>
            <person name="Hertweck C."/>
            <person name="Stinear T.P."/>
            <person name="Pidot S.J."/>
        </authorList>
    </citation>
    <scope>NUCLEOTIDE SEQUENCE [LARGE SCALE GENOMIC DNA]</scope>
    <source>
        <strain evidence="4 5">AUSMDU00012717</strain>
    </source>
</reference>
<dbReference type="SUPFAM" id="SSF49785">
    <property type="entry name" value="Galactose-binding domain-like"/>
    <property type="match status" value="1"/>
</dbReference>
<dbReference type="InterPro" id="IPR000383">
    <property type="entry name" value="Xaa-Pro-like_dom"/>
</dbReference>
<dbReference type="InterPro" id="IPR050585">
    <property type="entry name" value="Xaa-Pro_dipeptidyl-ppase/CocE"/>
</dbReference>
<dbReference type="Gene3D" id="2.60.120.260">
    <property type="entry name" value="Galactose-binding domain-like"/>
    <property type="match status" value="1"/>
</dbReference>
<gene>
    <name evidence="4" type="ORF">F5544_20670</name>
</gene>
<organism evidence="4 5">
    <name type="scientific">Nocardia arthritidis</name>
    <dbReference type="NCBI Taxonomy" id="228602"/>
    <lineage>
        <taxon>Bacteria</taxon>
        <taxon>Bacillati</taxon>
        <taxon>Actinomycetota</taxon>
        <taxon>Actinomycetes</taxon>
        <taxon>Mycobacteriales</taxon>
        <taxon>Nocardiaceae</taxon>
        <taxon>Nocardia</taxon>
    </lineage>
</organism>
<feature type="region of interest" description="Disordered" evidence="2">
    <location>
        <begin position="405"/>
        <end position="431"/>
    </location>
</feature>
<dbReference type="SMART" id="SM00939">
    <property type="entry name" value="PepX_C"/>
    <property type="match status" value="1"/>
</dbReference>
<evidence type="ECO:0000313" key="4">
    <source>
        <dbReference type="EMBL" id="QIS11998.1"/>
    </source>
</evidence>
<dbReference type="Gene3D" id="3.40.50.1820">
    <property type="entry name" value="alpha/beta hydrolase"/>
    <property type="match status" value="1"/>
</dbReference>
<keyword evidence="1 4" id="KW-0378">Hydrolase</keyword>
<dbReference type="PANTHER" id="PTHR43056:SF10">
    <property type="entry name" value="COCE_NOND FAMILY, PUTATIVE (AFU_ORTHOLOGUE AFUA_7G00600)-RELATED"/>
    <property type="match status" value="1"/>
</dbReference>
<dbReference type="Proteomes" id="UP000503540">
    <property type="component" value="Chromosome"/>
</dbReference>
<evidence type="ECO:0000256" key="2">
    <source>
        <dbReference type="SAM" id="MobiDB-lite"/>
    </source>
</evidence>
<dbReference type="EMBL" id="CP046172">
    <property type="protein sequence ID" value="QIS11998.1"/>
    <property type="molecule type" value="Genomic_DNA"/>
</dbReference>
<feature type="compositionally biased region" description="Basic and acidic residues" evidence="2">
    <location>
        <begin position="413"/>
        <end position="430"/>
    </location>
</feature>
<dbReference type="SUPFAM" id="SSF53474">
    <property type="entry name" value="alpha/beta-Hydrolases"/>
    <property type="match status" value="1"/>
</dbReference>
<dbReference type="GO" id="GO:0008239">
    <property type="term" value="F:dipeptidyl-peptidase activity"/>
    <property type="evidence" value="ECO:0007669"/>
    <property type="project" value="InterPro"/>
</dbReference>
<evidence type="ECO:0000256" key="1">
    <source>
        <dbReference type="ARBA" id="ARBA00022801"/>
    </source>
</evidence>
<dbReference type="InterPro" id="IPR005674">
    <property type="entry name" value="CocE/Ser_esterase"/>
</dbReference>
<evidence type="ECO:0000313" key="5">
    <source>
        <dbReference type="Proteomes" id="UP000503540"/>
    </source>
</evidence>
<dbReference type="InterPro" id="IPR013736">
    <property type="entry name" value="Xaa-Pro_dipept_C"/>
</dbReference>
<name>A0A6G9YFM5_9NOCA</name>
<proteinExistence type="predicted"/>
<dbReference type="AlphaFoldDB" id="A0A6G9YFM5"/>